<sequence length="345" mass="36138">MVTIADVARHAHVSISTVSYVLSGKRSISAETEQRVRASIRELGYRPNAGARALASSRTNVLALVMPLRSDMHVPVLMQFVTGVVTAARAHEHDVLLLTQDEGVEGLRRVAGTAMTDALIVMDIEEDDPRLEVLRRLPQPSALIGVPADPSGLACVDLDFETAGAVCVDHLAGLGHRRIGFIGAPAQVYERGTSFAWHTLAGFRGAAERHGAAAASVACTPDHTGVRRALAELRAAGPEPSGLVVHNEDALPALLDILGSDGVRIPDDLSVVAICSDQQAESLPVPITAVAIPAEEIASSAVRAVMRGLGGEPRPGVHLLRPRLRVRASSALPAAPPPARGAPTS</sequence>
<dbReference type="SUPFAM" id="SSF47413">
    <property type="entry name" value="lambda repressor-like DNA-binding domains"/>
    <property type="match status" value="1"/>
</dbReference>
<dbReference type="RefSeq" id="WP_312863125.1">
    <property type="nucleotide sequence ID" value="NZ_BAAAYY010000001.1"/>
</dbReference>
<dbReference type="SUPFAM" id="SSF53822">
    <property type="entry name" value="Periplasmic binding protein-like I"/>
    <property type="match status" value="1"/>
</dbReference>
<dbReference type="CDD" id="cd06267">
    <property type="entry name" value="PBP1_LacI_sugar_binding-like"/>
    <property type="match status" value="1"/>
</dbReference>
<dbReference type="Gene3D" id="1.10.260.40">
    <property type="entry name" value="lambda repressor-like DNA-binding domains"/>
    <property type="match status" value="1"/>
</dbReference>
<dbReference type="PANTHER" id="PTHR30146">
    <property type="entry name" value="LACI-RELATED TRANSCRIPTIONAL REPRESSOR"/>
    <property type="match status" value="1"/>
</dbReference>
<keyword evidence="1" id="KW-0805">Transcription regulation</keyword>
<dbReference type="PROSITE" id="PS50932">
    <property type="entry name" value="HTH_LACI_2"/>
    <property type="match status" value="1"/>
</dbReference>
<name>A0A852TVW8_9ACTN</name>
<dbReference type="Gene3D" id="3.40.50.2300">
    <property type="match status" value="2"/>
</dbReference>
<evidence type="ECO:0000313" key="5">
    <source>
        <dbReference type="EMBL" id="NYE46983.1"/>
    </source>
</evidence>
<dbReference type="PANTHER" id="PTHR30146:SF153">
    <property type="entry name" value="LACTOSE OPERON REPRESSOR"/>
    <property type="match status" value="1"/>
</dbReference>
<dbReference type="InterPro" id="IPR046335">
    <property type="entry name" value="LacI/GalR-like_sensor"/>
</dbReference>
<keyword evidence="3" id="KW-0804">Transcription</keyword>
<dbReference type="InterPro" id="IPR000843">
    <property type="entry name" value="HTH_LacI"/>
</dbReference>
<dbReference type="InterPro" id="IPR028082">
    <property type="entry name" value="Peripla_BP_I"/>
</dbReference>
<gene>
    <name evidence="5" type="ORF">HDA32_002103</name>
</gene>
<dbReference type="CDD" id="cd01392">
    <property type="entry name" value="HTH_LacI"/>
    <property type="match status" value="1"/>
</dbReference>
<dbReference type="GO" id="GO:0000976">
    <property type="term" value="F:transcription cis-regulatory region binding"/>
    <property type="evidence" value="ECO:0007669"/>
    <property type="project" value="TreeGrafter"/>
</dbReference>
<dbReference type="Proteomes" id="UP000589036">
    <property type="component" value="Unassembled WGS sequence"/>
</dbReference>
<dbReference type="Pfam" id="PF00356">
    <property type="entry name" value="LacI"/>
    <property type="match status" value="1"/>
</dbReference>
<keyword evidence="2 5" id="KW-0238">DNA-binding</keyword>
<dbReference type="AlphaFoldDB" id="A0A852TVW8"/>
<feature type="domain" description="HTH lacI-type" evidence="4">
    <location>
        <begin position="2"/>
        <end position="56"/>
    </location>
</feature>
<comment type="caution">
    <text evidence="5">The sequence shown here is derived from an EMBL/GenBank/DDBJ whole genome shotgun (WGS) entry which is preliminary data.</text>
</comment>
<protein>
    <submittedName>
        <fullName evidence="5">DNA-binding LacI/PurR family transcriptional regulator</fullName>
    </submittedName>
</protein>
<dbReference type="PROSITE" id="PS00356">
    <property type="entry name" value="HTH_LACI_1"/>
    <property type="match status" value="1"/>
</dbReference>
<evidence type="ECO:0000256" key="1">
    <source>
        <dbReference type="ARBA" id="ARBA00023015"/>
    </source>
</evidence>
<dbReference type="InterPro" id="IPR010982">
    <property type="entry name" value="Lambda_DNA-bd_dom_sf"/>
</dbReference>
<proteinExistence type="predicted"/>
<reference evidence="5 6" key="1">
    <citation type="submission" date="2020-07" db="EMBL/GenBank/DDBJ databases">
        <title>Sequencing the genomes of 1000 actinobacteria strains.</title>
        <authorList>
            <person name="Klenk H.-P."/>
        </authorList>
    </citation>
    <scope>NUCLEOTIDE SEQUENCE [LARGE SCALE GENOMIC DNA]</scope>
    <source>
        <strain evidence="5 6">CXB654</strain>
    </source>
</reference>
<dbReference type="Pfam" id="PF13377">
    <property type="entry name" value="Peripla_BP_3"/>
    <property type="match status" value="1"/>
</dbReference>
<keyword evidence="6" id="KW-1185">Reference proteome</keyword>
<dbReference type="SMART" id="SM00354">
    <property type="entry name" value="HTH_LACI"/>
    <property type="match status" value="1"/>
</dbReference>
<evidence type="ECO:0000256" key="3">
    <source>
        <dbReference type="ARBA" id="ARBA00023163"/>
    </source>
</evidence>
<dbReference type="GO" id="GO:0003700">
    <property type="term" value="F:DNA-binding transcription factor activity"/>
    <property type="evidence" value="ECO:0007669"/>
    <property type="project" value="TreeGrafter"/>
</dbReference>
<accession>A0A852TVW8</accession>
<evidence type="ECO:0000256" key="2">
    <source>
        <dbReference type="ARBA" id="ARBA00023125"/>
    </source>
</evidence>
<evidence type="ECO:0000313" key="6">
    <source>
        <dbReference type="Proteomes" id="UP000589036"/>
    </source>
</evidence>
<evidence type="ECO:0000259" key="4">
    <source>
        <dbReference type="PROSITE" id="PS50932"/>
    </source>
</evidence>
<organism evidence="5 6">
    <name type="scientific">Spinactinospora alkalitolerans</name>
    <dbReference type="NCBI Taxonomy" id="687207"/>
    <lineage>
        <taxon>Bacteria</taxon>
        <taxon>Bacillati</taxon>
        <taxon>Actinomycetota</taxon>
        <taxon>Actinomycetes</taxon>
        <taxon>Streptosporangiales</taxon>
        <taxon>Nocardiopsidaceae</taxon>
        <taxon>Spinactinospora</taxon>
    </lineage>
</organism>
<dbReference type="EMBL" id="JACCCC010000001">
    <property type="protein sequence ID" value="NYE46983.1"/>
    <property type="molecule type" value="Genomic_DNA"/>
</dbReference>